<dbReference type="Gene3D" id="2.70.70.10">
    <property type="entry name" value="Glucose Permease (Domain IIA)"/>
    <property type="match status" value="1"/>
</dbReference>
<gene>
    <name evidence="2" type="ORF">G9U52_09615</name>
</gene>
<dbReference type="Pfam" id="PF01551">
    <property type="entry name" value="Peptidase_M23"/>
    <property type="match status" value="1"/>
</dbReference>
<dbReference type="CDD" id="cd12797">
    <property type="entry name" value="M23_peptidase"/>
    <property type="match status" value="1"/>
</dbReference>
<evidence type="ECO:0000259" key="1">
    <source>
        <dbReference type="Pfam" id="PF01551"/>
    </source>
</evidence>
<dbReference type="InterPro" id="IPR011055">
    <property type="entry name" value="Dup_hybrid_motif"/>
</dbReference>
<accession>A0ABX0J8K1</accession>
<dbReference type="RefSeq" id="WP_166148778.1">
    <property type="nucleotide sequence ID" value="NZ_JAAOIW010000003.1"/>
</dbReference>
<protein>
    <submittedName>
        <fullName evidence="2">M23 family metallopeptidase</fullName>
    </submittedName>
</protein>
<dbReference type="SUPFAM" id="SSF51261">
    <property type="entry name" value="Duplicated hybrid motif"/>
    <property type="match status" value="1"/>
</dbReference>
<dbReference type="Proteomes" id="UP001165962">
    <property type="component" value="Unassembled WGS sequence"/>
</dbReference>
<evidence type="ECO:0000313" key="2">
    <source>
        <dbReference type="EMBL" id="NHN30090.1"/>
    </source>
</evidence>
<reference evidence="2" key="1">
    <citation type="submission" date="2020-03" db="EMBL/GenBank/DDBJ databases">
        <title>Draft sequencing of Paenibacilllus sp. S3N08.</title>
        <authorList>
            <person name="Kim D.-U."/>
        </authorList>
    </citation>
    <scope>NUCLEOTIDE SEQUENCE</scope>
    <source>
        <strain evidence="2">S3N08</strain>
    </source>
</reference>
<organism evidence="2 3">
    <name type="scientific">Paenibacillus agricola</name>
    <dbReference type="NCBI Taxonomy" id="2716264"/>
    <lineage>
        <taxon>Bacteria</taxon>
        <taxon>Bacillati</taxon>
        <taxon>Bacillota</taxon>
        <taxon>Bacilli</taxon>
        <taxon>Bacillales</taxon>
        <taxon>Paenibacillaceae</taxon>
        <taxon>Paenibacillus</taxon>
    </lineage>
</organism>
<sequence>MEIRDSARQQQIEQMKQLQQLQEATKQWEDPEYVWKRKWQEEYANSKDEEYTHGGGPFLPRLNSFRTKLWMSCCLFALIWGVFQLNHPLVNQAKSQIASALNKPFDFQNVAFWYERQFGGNPSLLPAWIPAMQQEAQKVTAHNKPYFSPVQGKVIAPFESSRLGVTLETKGDAVVSAIDTGLVIYKGNKDDTGYTIIIRHADGMQSNYGWIEQASVELNDWIKGGEKIGTVSKNAAKQAGYLYFAVSKDNRFLNPVDVVAFD</sequence>
<dbReference type="InterPro" id="IPR050570">
    <property type="entry name" value="Cell_wall_metabolism_enzyme"/>
</dbReference>
<dbReference type="EMBL" id="JAAOIW010000003">
    <property type="protein sequence ID" value="NHN30090.1"/>
    <property type="molecule type" value="Genomic_DNA"/>
</dbReference>
<feature type="domain" description="M23ase beta-sheet core" evidence="1">
    <location>
        <begin position="163"/>
        <end position="255"/>
    </location>
</feature>
<keyword evidence="3" id="KW-1185">Reference proteome</keyword>
<proteinExistence type="predicted"/>
<name>A0ABX0J8K1_9BACL</name>
<comment type="caution">
    <text evidence="2">The sequence shown here is derived from an EMBL/GenBank/DDBJ whole genome shotgun (WGS) entry which is preliminary data.</text>
</comment>
<dbReference type="InterPro" id="IPR016047">
    <property type="entry name" value="M23ase_b-sheet_dom"/>
</dbReference>
<dbReference type="PANTHER" id="PTHR21666:SF274">
    <property type="entry name" value="STAGE IV SPORULATION PROTEIN FA"/>
    <property type="match status" value="1"/>
</dbReference>
<evidence type="ECO:0000313" key="3">
    <source>
        <dbReference type="Proteomes" id="UP001165962"/>
    </source>
</evidence>
<dbReference type="PANTHER" id="PTHR21666">
    <property type="entry name" value="PEPTIDASE-RELATED"/>
    <property type="match status" value="1"/>
</dbReference>